<dbReference type="SUPFAM" id="SSF53474">
    <property type="entry name" value="alpha/beta-Hydrolases"/>
    <property type="match status" value="1"/>
</dbReference>
<keyword evidence="10" id="KW-1185">Reference proteome</keyword>
<dbReference type="EC" id="3.4.16.-" evidence="7"/>
<protein>
    <recommendedName>
        <fullName evidence="7">Carboxypeptidase</fullName>
        <ecNumber evidence="7">3.4.16.-</ecNumber>
    </recommendedName>
</protein>
<keyword evidence="3 7" id="KW-0645">Protease</keyword>
<feature type="signal peptide" evidence="7">
    <location>
        <begin position="1"/>
        <end position="18"/>
    </location>
</feature>
<dbReference type="PROSITE" id="PS00131">
    <property type="entry name" value="CARBOXYPEPT_SER_SER"/>
    <property type="match status" value="1"/>
</dbReference>
<keyword evidence="2 7" id="KW-0121">Carboxypeptidase</keyword>
<comment type="caution">
    <text evidence="9">The sequence shown here is derived from an EMBL/GenBank/DDBJ whole genome shotgun (WGS) entry which is preliminary data.</text>
</comment>
<organism evidence="9 10">
    <name type="scientific">Polychaeton citri CBS 116435</name>
    <dbReference type="NCBI Taxonomy" id="1314669"/>
    <lineage>
        <taxon>Eukaryota</taxon>
        <taxon>Fungi</taxon>
        <taxon>Dikarya</taxon>
        <taxon>Ascomycota</taxon>
        <taxon>Pezizomycotina</taxon>
        <taxon>Dothideomycetes</taxon>
        <taxon>Dothideomycetidae</taxon>
        <taxon>Capnodiales</taxon>
        <taxon>Capnodiaceae</taxon>
        <taxon>Polychaeton</taxon>
    </lineage>
</organism>
<dbReference type="AlphaFoldDB" id="A0A9P4UQ45"/>
<keyword evidence="4 7" id="KW-0732">Signal</keyword>
<dbReference type="FunFam" id="3.40.50.1820:FF:000118">
    <property type="entry name" value="Carboxypeptidase"/>
    <property type="match status" value="1"/>
</dbReference>
<dbReference type="PROSITE" id="PS00560">
    <property type="entry name" value="CARBOXYPEPT_SER_HIS"/>
    <property type="match status" value="1"/>
</dbReference>
<evidence type="ECO:0000256" key="5">
    <source>
        <dbReference type="ARBA" id="ARBA00022801"/>
    </source>
</evidence>
<sequence>MARLSFLIGGLFSALLRQEQPSRPSSDNYLNNKTQPYWVNGSALPDVHFDIGESYAGLLPIDDSKELFFWFVPTTNPDASDEITIWLNGGPGCSSLDGFFHENGPVIWQAGTYLPVPNTYAWNNLTNMVFIDQPVGTGFSQGTPNATSEIDVADQFRPFWKNFVDLFGLHNRKVYVTGESYAGQYCPYIAAGMLDQNNTEYFNVKGLLIYDPSIAYDYVSDIASVAFTDANHNDFPFNDTFHDAIHEASASCGYDEYLSNALQFPPTGPFPDQPPQSLNATTGETLDECSLFYTIFQGIFYINPCFDIYQVGQLCPLLWDTLGFPYSDFYLPVGFDQVYFNRTEVKKQLHVPLDSDWAICSSEPVFVNDTDLSPPSGINGGPLQQVIEATNNVIVGHGALDMVLIANGTLITLNNLTWNGKQGFSQPPTEPFYVPYHDDPIEGSIAGAGILGGYVTERGLTFVGIDLSGHEVPEYQPSSGYRHLEFLLGRIDSLSEVSPFTTQRNITQPKVPLGKAMETAPDPAQAGIRPHGVKA</sequence>
<feature type="chain" id="PRO_5040529075" description="Carboxypeptidase" evidence="7">
    <location>
        <begin position="19"/>
        <end position="535"/>
    </location>
</feature>
<dbReference type="Gene3D" id="3.40.50.1820">
    <property type="entry name" value="alpha/beta hydrolase"/>
    <property type="match status" value="1"/>
</dbReference>
<evidence type="ECO:0000256" key="4">
    <source>
        <dbReference type="ARBA" id="ARBA00022729"/>
    </source>
</evidence>
<reference evidence="9" key="1">
    <citation type="journal article" date="2020" name="Stud. Mycol.">
        <title>101 Dothideomycetes genomes: a test case for predicting lifestyles and emergence of pathogens.</title>
        <authorList>
            <person name="Haridas S."/>
            <person name="Albert R."/>
            <person name="Binder M."/>
            <person name="Bloem J."/>
            <person name="Labutti K."/>
            <person name="Salamov A."/>
            <person name="Andreopoulos B."/>
            <person name="Baker S."/>
            <person name="Barry K."/>
            <person name="Bills G."/>
            <person name="Bluhm B."/>
            <person name="Cannon C."/>
            <person name="Castanera R."/>
            <person name="Culley D."/>
            <person name="Daum C."/>
            <person name="Ezra D."/>
            <person name="Gonzalez J."/>
            <person name="Henrissat B."/>
            <person name="Kuo A."/>
            <person name="Liang C."/>
            <person name="Lipzen A."/>
            <person name="Lutzoni F."/>
            <person name="Magnuson J."/>
            <person name="Mondo S."/>
            <person name="Nolan M."/>
            <person name="Ohm R."/>
            <person name="Pangilinan J."/>
            <person name="Park H.-J."/>
            <person name="Ramirez L."/>
            <person name="Alfaro M."/>
            <person name="Sun H."/>
            <person name="Tritt A."/>
            <person name="Yoshinaga Y."/>
            <person name="Zwiers L.-H."/>
            <person name="Turgeon B."/>
            <person name="Goodwin S."/>
            <person name="Spatafora J."/>
            <person name="Crous P."/>
            <person name="Grigoriev I."/>
        </authorList>
    </citation>
    <scope>NUCLEOTIDE SEQUENCE</scope>
    <source>
        <strain evidence="9">CBS 116435</strain>
    </source>
</reference>
<dbReference type="EMBL" id="MU003782">
    <property type="protein sequence ID" value="KAF2722429.1"/>
    <property type="molecule type" value="Genomic_DNA"/>
</dbReference>
<proteinExistence type="inferred from homology"/>
<dbReference type="InterPro" id="IPR018202">
    <property type="entry name" value="Ser_caboxypep_ser_AS"/>
</dbReference>
<evidence type="ECO:0000313" key="9">
    <source>
        <dbReference type="EMBL" id="KAF2722429.1"/>
    </source>
</evidence>
<comment type="similarity">
    <text evidence="1 7">Belongs to the peptidase S10 family.</text>
</comment>
<keyword evidence="5 7" id="KW-0378">Hydrolase</keyword>
<dbReference type="InterPro" id="IPR029058">
    <property type="entry name" value="AB_hydrolase_fold"/>
</dbReference>
<dbReference type="PANTHER" id="PTHR11802:SF116">
    <property type="entry name" value="CARBOXYPEPTIDASE"/>
    <property type="match status" value="1"/>
</dbReference>
<dbReference type="InterPro" id="IPR033124">
    <property type="entry name" value="Ser_caboxypep_his_AS"/>
</dbReference>
<dbReference type="GO" id="GO:0006508">
    <property type="term" value="P:proteolysis"/>
    <property type="evidence" value="ECO:0007669"/>
    <property type="project" value="UniProtKB-KW"/>
</dbReference>
<evidence type="ECO:0000256" key="8">
    <source>
        <dbReference type="SAM" id="MobiDB-lite"/>
    </source>
</evidence>
<dbReference type="Proteomes" id="UP000799441">
    <property type="component" value="Unassembled WGS sequence"/>
</dbReference>
<evidence type="ECO:0000313" key="10">
    <source>
        <dbReference type="Proteomes" id="UP000799441"/>
    </source>
</evidence>
<dbReference type="PRINTS" id="PR00724">
    <property type="entry name" value="CRBOXYPTASEC"/>
</dbReference>
<evidence type="ECO:0000256" key="2">
    <source>
        <dbReference type="ARBA" id="ARBA00022645"/>
    </source>
</evidence>
<name>A0A9P4UQ45_9PEZI</name>
<feature type="region of interest" description="Disordered" evidence="8">
    <location>
        <begin position="514"/>
        <end position="535"/>
    </location>
</feature>
<dbReference type="Pfam" id="PF00450">
    <property type="entry name" value="Peptidase_S10"/>
    <property type="match status" value="1"/>
</dbReference>
<evidence type="ECO:0000256" key="1">
    <source>
        <dbReference type="ARBA" id="ARBA00009431"/>
    </source>
</evidence>
<evidence type="ECO:0000256" key="6">
    <source>
        <dbReference type="ARBA" id="ARBA00023180"/>
    </source>
</evidence>
<accession>A0A9P4UQ45</accession>
<keyword evidence="6" id="KW-0325">Glycoprotein</keyword>
<evidence type="ECO:0000256" key="7">
    <source>
        <dbReference type="RuleBase" id="RU361156"/>
    </source>
</evidence>
<dbReference type="InterPro" id="IPR001563">
    <property type="entry name" value="Peptidase_S10"/>
</dbReference>
<evidence type="ECO:0000256" key="3">
    <source>
        <dbReference type="ARBA" id="ARBA00022670"/>
    </source>
</evidence>
<dbReference type="OrthoDB" id="443318at2759"/>
<gene>
    <name evidence="9" type="ORF">K431DRAFT_338063</name>
</gene>
<dbReference type="GO" id="GO:0004185">
    <property type="term" value="F:serine-type carboxypeptidase activity"/>
    <property type="evidence" value="ECO:0007669"/>
    <property type="project" value="UniProtKB-UniRule"/>
</dbReference>
<dbReference type="PANTHER" id="PTHR11802">
    <property type="entry name" value="SERINE PROTEASE FAMILY S10 SERINE CARBOXYPEPTIDASE"/>
    <property type="match status" value="1"/>
</dbReference>